<dbReference type="AlphaFoldDB" id="A0A915CEW7"/>
<dbReference type="WBParaSite" id="PgR130_g010_t01">
    <property type="protein sequence ID" value="PgR130_g010_t01"/>
    <property type="gene ID" value="PgR130_g010"/>
</dbReference>
<dbReference type="Pfam" id="PF24664">
    <property type="entry name" value="Monjiviricetes_fusion"/>
    <property type="match status" value="1"/>
</dbReference>
<name>A0A915CEW7_PARUN</name>
<keyword evidence="1" id="KW-1185">Reference proteome</keyword>
<dbReference type="Proteomes" id="UP000887569">
    <property type="component" value="Unplaced"/>
</dbReference>
<accession>A0A915CEW7</accession>
<organism evidence="1 2">
    <name type="scientific">Parascaris univalens</name>
    <name type="common">Nematode worm</name>
    <dbReference type="NCBI Taxonomy" id="6257"/>
    <lineage>
        <taxon>Eukaryota</taxon>
        <taxon>Metazoa</taxon>
        <taxon>Ecdysozoa</taxon>
        <taxon>Nematoda</taxon>
        <taxon>Chromadorea</taxon>
        <taxon>Rhabditida</taxon>
        <taxon>Spirurina</taxon>
        <taxon>Ascaridomorpha</taxon>
        <taxon>Ascaridoidea</taxon>
        <taxon>Ascarididae</taxon>
        <taxon>Parascaris</taxon>
    </lineage>
</organism>
<sequence>MLWLIGTLNSKDPTNAARVLLGRMDIAAENIGDLLKVFPCKKLEVSEVFANHEIQGRCYGDLPVRYKDKILFVCPRSREIKAVSEKLSCREIRTKQDREITEEWALETEEKKPVFDAPSSTDISEEWLQWVLGMIDKNP</sequence>
<evidence type="ECO:0000313" key="1">
    <source>
        <dbReference type="Proteomes" id="UP000887569"/>
    </source>
</evidence>
<reference evidence="2" key="1">
    <citation type="submission" date="2022-11" db="UniProtKB">
        <authorList>
            <consortium name="WormBaseParasite"/>
        </authorList>
    </citation>
    <scope>IDENTIFICATION</scope>
</reference>
<evidence type="ECO:0000313" key="2">
    <source>
        <dbReference type="WBParaSite" id="PgR130_g010_t01"/>
    </source>
</evidence>
<protein>
    <submittedName>
        <fullName evidence="2">Uncharacterized protein</fullName>
    </submittedName>
</protein>
<proteinExistence type="predicted"/>